<dbReference type="Proteomes" id="UP000033054">
    <property type="component" value="Chromosome"/>
</dbReference>
<evidence type="ECO:0000259" key="2">
    <source>
        <dbReference type="Pfam" id="PF16344"/>
    </source>
</evidence>
<evidence type="ECO:0000313" key="4">
    <source>
        <dbReference type="Proteomes" id="UP000033054"/>
    </source>
</evidence>
<dbReference type="Gene3D" id="3.55.50.30">
    <property type="match status" value="1"/>
</dbReference>
<accession>A0A0E3ZVU7</accession>
<dbReference type="STRING" id="1379870.SD10_14955"/>
<dbReference type="Pfam" id="PF16344">
    <property type="entry name" value="FecR_C"/>
    <property type="match status" value="1"/>
</dbReference>
<dbReference type="AlphaFoldDB" id="A0A0E3ZVU7"/>
<dbReference type="EMBL" id="CP010429">
    <property type="protein sequence ID" value="AKD56010.1"/>
    <property type="molecule type" value="Genomic_DNA"/>
</dbReference>
<evidence type="ECO:0000259" key="1">
    <source>
        <dbReference type="Pfam" id="PF04773"/>
    </source>
</evidence>
<dbReference type="RefSeq" id="WP_046574726.1">
    <property type="nucleotide sequence ID" value="NZ_CP010429.1"/>
</dbReference>
<dbReference type="InterPro" id="IPR032508">
    <property type="entry name" value="FecR_C"/>
</dbReference>
<dbReference type="KEGG" id="srd:SD10_14955"/>
<name>A0A0E3ZVU7_9BACT</name>
<dbReference type="InterPro" id="IPR012373">
    <property type="entry name" value="Ferrdict_sens_TM"/>
</dbReference>
<feature type="domain" description="FecR protein" evidence="1">
    <location>
        <begin position="143"/>
        <end position="234"/>
    </location>
</feature>
<dbReference type="PATRIC" id="fig|1379870.5.peg.3250"/>
<dbReference type="InterPro" id="IPR006860">
    <property type="entry name" value="FecR"/>
</dbReference>
<dbReference type="Pfam" id="PF04773">
    <property type="entry name" value="FecR"/>
    <property type="match status" value="1"/>
</dbReference>
<reference evidence="3 4" key="1">
    <citation type="journal article" date="2014" name="Curr. Microbiol.">
        <title>Spirosoma radiotolerans sp. nov., a gamma-radiation-resistant bacterium isolated from gamma ray-irradiated soil.</title>
        <authorList>
            <person name="Lee J.J."/>
            <person name="Srinivasan S."/>
            <person name="Lim S."/>
            <person name="Joe M."/>
            <person name="Im S."/>
            <person name="Bae S.I."/>
            <person name="Park K.R."/>
            <person name="Han J.H."/>
            <person name="Park S.H."/>
            <person name="Joo B.M."/>
            <person name="Park S.J."/>
            <person name="Kim M.K."/>
        </authorList>
    </citation>
    <scope>NUCLEOTIDE SEQUENCE [LARGE SCALE GENOMIC DNA]</scope>
    <source>
        <strain evidence="3 4">DG5A</strain>
    </source>
</reference>
<dbReference type="Gene3D" id="2.60.120.1440">
    <property type="match status" value="1"/>
</dbReference>
<protein>
    <submittedName>
        <fullName evidence="3">Uncharacterized protein</fullName>
    </submittedName>
</protein>
<proteinExistence type="predicted"/>
<dbReference type="OrthoDB" id="927016at2"/>
<dbReference type="GO" id="GO:0016989">
    <property type="term" value="F:sigma factor antagonist activity"/>
    <property type="evidence" value="ECO:0007669"/>
    <property type="project" value="TreeGrafter"/>
</dbReference>
<keyword evidence="4" id="KW-1185">Reference proteome</keyword>
<organism evidence="3 4">
    <name type="scientific">Spirosoma radiotolerans</name>
    <dbReference type="NCBI Taxonomy" id="1379870"/>
    <lineage>
        <taxon>Bacteria</taxon>
        <taxon>Pseudomonadati</taxon>
        <taxon>Bacteroidota</taxon>
        <taxon>Cytophagia</taxon>
        <taxon>Cytophagales</taxon>
        <taxon>Cytophagaceae</taxon>
        <taxon>Spirosoma</taxon>
    </lineage>
</organism>
<evidence type="ECO:0000313" key="3">
    <source>
        <dbReference type="EMBL" id="AKD56010.1"/>
    </source>
</evidence>
<dbReference type="HOGENOM" id="CLU_050192_2_1_10"/>
<dbReference type="PIRSF" id="PIRSF018266">
    <property type="entry name" value="FecR"/>
    <property type="match status" value="1"/>
</dbReference>
<dbReference type="PANTHER" id="PTHR30273">
    <property type="entry name" value="PERIPLASMIC SIGNAL SENSOR AND SIGMA FACTOR ACTIVATOR FECR-RELATED"/>
    <property type="match status" value="1"/>
</dbReference>
<feature type="domain" description="Protein FecR C-terminal" evidence="2">
    <location>
        <begin position="291"/>
        <end position="358"/>
    </location>
</feature>
<dbReference type="PANTHER" id="PTHR30273:SF2">
    <property type="entry name" value="PROTEIN FECR"/>
    <property type="match status" value="1"/>
</dbReference>
<sequence>MQTDYDHFSSADFLTDDFFVSHQLAPTSESTAFWEAWVVEHPQEQWQQAVSLLAAIRLGLDEYAQTHLPEETIRQLLIRIQQTNAQQSKVEGPVARFAWIKWVAAASVVLAIGVGIWWQTKEDVTPYQSRLATLTKTFSEKVNTTDQPQLIRLPDQSVVSLNPNSRLSYPIDFGQKNRLVYLAGEATFSVTKDPHKPFLVLANELVTKVVGTKFSIRAFSKEDQIRVQVLSGQVSVYRDQTNPSRVQQKGVLLLPNQQVVFTRETDQFDKSLVNQPLVIRTPGRLKQSAAFVYNETPISQVLKEVKEAYGIDILYNKEALVDCQLTSSMDGLSFDQKLTIICKTVGATYDIIDGQVVINGGNCQ</sequence>
<gene>
    <name evidence="3" type="ORF">SD10_14955</name>
</gene>